<name>A0ACC5R1N1_9HYPH</name>
<proteinExistence type="predicted"/>
<organism evidence="1 2">
    <name type="scientific">Taklimakanibacter albus</name>
    <dbReference type="NCBI Taxonomy" id="2800327"/>
    <lineage>
        <taxon>Bacteria</taxon>
        <taxon>Pseudomonadati</taxon>
        <taxon>Pseudomonadota</taxon>
        <taxon>Alphaproteobacteria</taxon>
        <taxon>Hyphomicrobiales</taxon>
        <taxon>Aestuariivirgaceae</taxon>
        <taxon>Taklimakanibacter</taxon>
    </lineage>
</organism>
<reference evidence="1" key="1">
    <citation type="submission" date="2021-01" db="EMBL/GenBank/DDBJ databases">
        <authorList>
            <person name="Sun Q."/>
        </authorList>
    </citation>
    <scope>NUCLEOTIDE SEQUENCE</scope>
    <source>
        <strain evidence="1">YIM B02566</strain>
    </source>
</reference>
<comment type="caution">
    <text evidence="1">The sequence shown here is derived from an EMBL/GenBank/DDBJ whole genome shotgun (WGS) entry which is preliminary data.</text>
</comment>
<gene>
    <name evidence="1" type="ORF">JHL16_09155</name>
</gene>
<accession>A0ACC5R1N1</accession>
<dbReference type="Proteomes" id="UP000616151">
    <property type="component" value="Unassembled WGS sequence"/>
</dbReference>
<protein>
    <submittedName>
        <fullName evidence="1">Uncharacterized protein</fullName>
    </submittedName>
</protein>
<evidence type="ECO:0000313" key="2">
    <source>
        <dbReference type="Proteomes" id="UP000616151"/>
    </source>
</evidence>
<keyword evidence="2" id="KW-1185">Reference proteome</keyword>
<sequence>MLSKIGTVTIFRQEPPEVTIDEAILTEVVTAARQRGSISLEDLRKELPLDSMTIEDISVVLARLDEAGFDLDIDPALLSSMHHASSPHETTTSKPEQTTLPETETAPQKQLRDYPTTTGGSINRAPAAGRSKAGPSPSILPWILAFAIILLAVFAAFAT</sequence>
<dbReference type="EMBL" id="JAENHL010000006">
    <property type="protein sequence ID" value="MBK1866517.1"/>
    <property type="molecule type" value="Genomic_DNA"/>
</dbReference>
<evidence type="ECO:0000313" key="1">
    <source>
        <dbReference type="EMBL" id="MBK1866517.1"/>
    </source>
</evidence>